<dbReference type="GO" id="GO:0006032">
    <property type="term" value="P:chitin catabolic process"/>
    <property type="evidence" value="ECO:0007669"/>
    <property type="project" value="UniProtKB-KW"/>
</dbReference>
<comment type="subcellular location">
    <subcellularLocation>
        <location evidence="3">Cell membrane</location>
        <topology evidence="3">Lipid-anchor</topology>
        <topology evidence="3">GPI-anchor</topology>
    </subcellularLocation>
    <subcellularLocation>
        <location evidence="2">Secreted</location>
        <location evidence="2">Cell wall</location>
    </subcellularLocation>
</comment>
<keyword evidence="9" id="KW-0479">Metal-binding</keyword>
<dbReference type="PANTHER" id="PTHR10587">
    <property type="entry name" value="GLYCOSYL TRANSFERASE-RELATED"/>
    <property type="match status" value="1"/>
</dbReference>
<keyword evidence="8" id="KW-0336">GPI-anchor</keyword>
<keyword evidence="26" id="KW-1185">Reference proteome</keyword>
<keyword evidence="14" id="KW-0325">Glycoprotein</keyword>
<name>A0AAF0JFB3_9BASI</name>
<keyword evidence="10 23" id="KW-0732">Signal</keyword>
<keyword evidence="19" id="KW-0624">Polysaccharide degradation</keyword>
<keyword evidence="15" id="KW-0119">Carbohydrate metabolism</keyword>
<dbReference type="Pfam" id="PF01522">
    <property type="entry name" value="Polysacc_deac_1"/>
    <property type="match status" value="1"/>
</dbReference>
<evidence type="ECO:0000256" key="7">
    <source>
        <dbReference type="ARBA" id="ARBA00022525"/>
    </source>
</evidence>
<evidence type="ECO:0000256" key="19">
    <source>
        <dbReference type="ARBA" id="ARBA00023326"/>
    </source>
</evidence>
<evidence type="ECO:0000256" key="18">
    <source>
        <dbReference type="ARBA" id="ARBA00023316"/>
    </source>
</evidence>
<evidence type="ECO:0000256" key="22">
    <source>
        <dbReference type="SAM" id="MobiDB-lite"/>
    </source>
</evidence>
<evidence type="ECO:0000256" key="2">
    <source>
        <dbReference type="ARBA" id="ARBA00004191"/>
    </source>
</evidence>
<evidence type="ECO:0000256" key="1">
    <source>
        <dbReference type="ARBA" id="ARBA00001941"/>
    </source>
</evidence>
<evidence type="ECO:0000256" key="21">
    <source>
        <dbReference type="ARBA" id="ARBA00048494"/>
    </source>
</evidence>
<evidence type="ECO:0000256" key="5">
    <source>
        <dbReference type="ARBA" id="ARBA00022475"/>
    </source>
</evidence>
<keyword evidence="13" id="KW-0472">Membrane</keyword>
<dbReference type="AlphaFoldDB" id="A0AAF0JFB3"/>
<feature type="compositionally biased region" description="Low complexity" evidence="22">
    <location>
        <begin position="424"/>
        <end position="438"/>
    </location>
</feature>
<sequence>MQISTKFVVSLLVAATATSAKLLHVYPGDMEARDLNEPAYEHMGRRHMALSRRASATNEAEYAAITDTTQECTAYGDNAVTQMKNANDFPTVSQIASIVSGDDTANSVWSDIQKSGIVPSDVSVKAQQGSDHMGIDMTSYDTANDPDCWWSAKQCKQPKHSNLIPDLFECPEQDTWGLTFDDGPNCTHNAFYNFLSQNKLKATMFFIGSNVVNWPLQAQRAIVDGHDICVHTWSHRYMTTLSSDQVFAELYYTAKVIKQITGVTPTCWRPPYGDTDDRVRAIAYGLGLRTILWEEDTDDWNIAPAGSMATSQIDQNYEDIFSKSDSESPIVLTHEINQQTMDEFQKMYPKLKSAYKNVVPLTACQNVTHPYPDSDISYPAYTDFVGGKVNASNLPSGTSIAVNASAAYSPTALNNTKVGYGHPSSSSSSSSSSSGSSKTDSKSHATSLSSAQAAVMALGGAVAFGLANLM</sequence>
<dbReference type="SUPFAM" id="SSF88713">
    <property type="entry name" value="Glycoside hydrolase/deacetylase"/>
    <property type="match status" value="1"/>
</dbReference>
<dbReference type="FunFam" id="3.20.20.370:FF:000004">
    <property type="entry name" value="Related to Chitin deacetylase"/>
    <property type="match status" value="1"/>
</dbReference>
<evidence type="ECO:0000256" key="3">
    <source>
        <dbReference type="ARBA" id="ARBA00004609"/>
    </source>
</evidence>
<proteinExistence type="inferred from homology"/>
<dbReference type="EMBL" id="CP118378">
    <property type="protein sequence ID" value="WFD44475.1"/>
    <property type="molecule type" value="Genomic_DNA"/>
</dbReference>
<dbReference type="GO" id="GO:0009272">
    <property type="term" value="P:fungal-type cell wall biogenesis"/>
    <property type="evidence" value="ECO:0007669"/>
    <property type="project" value="UniProtKB-ARBA"/>
</dbReference>
<keyword evidence="17" id="KW-0449">Lipoprotein</keyword>
<dbReference type="GO" id="GO:0046872">
    <property type="term" value="F:metal ion binding"/>
    <property type="evidence" value="ECO:0007669"/>
    <property type="project" value="UniProtKB-KW"/>
</dbReference>
<evidence type="ECO:0000313" key="25">
    <source>
        <dbReference type="EMBL" id="WFD44475.1"/>
    </source>
</evidence>
<evidence type="ECO:0000256" key="4">
    <source>
        <dbReference type="ARBA" id="ARBA00010973"/>
    </source>
</evidence>
<keyword evidence="5" id="KW-1003">Cell membrane</keyword>
<dbReference type="GO" id="GO:0000272">
    <property type="term" value="P:polysaccharide catabolic process"/>
    <property type="evidence" value="ECO:0007669"/>
    <property type="project" value="UniProtKB-KW"/>
</dbReference>
<dbReference type="InterPro" id="IPR002509">
    <property type="entry name" value="NODB_dom"/>
</dbReference>
<evidence type="ECO:0000256" key="8">
    <source>
        <dbReference type="ARBA" id="ARBA00022622"/>
    </source>
</evidence>
<dbReference type="InterPro" id="IPR050248">
    <property type="entry name" value="Polysacc_deacetylase_ArnD"/>
</dbReference>
<accession>A0AAF0JFB3</accession>
<dbReference type="GO" id="GO:0004099">
    <property type="term" value="F:chitin deacetylase activity"/>
    <property type="evidence" value="ECO:0007669"/>
    <property type="project" value="UniProtKB-EC"/>
</dbReference>
<evidence type="ECO:0000256" key="13">
    <source>
        <dbReference type="ARBA" id="ARBA00023136"/>
    </source>
</evidence>
<evidence type="ECO:0000259" key="24">
    <source>
        <dbReference type="Pfam" id="PF01522"/>
    </source>
</evidence>
<dbReference type="GO" id="GO:0098552">
    <property type="term" value="C:side of membrane"/>
    <property type="evidence" value="ECO:0007669"/>
    <property type="project" value="UniProtKB-KW"/>
</dbReference>
<keyword evidence="6" id="KW-0134">Cell wall</keyword>
<feature type="chain" id="PRO_5042130355" description="chitin deacetylase" evidence="23">
    <location>
        <begin position="21"/>
        <end position="470"/>
    </location>
</feature>
<dbReference type="Gene3D" id="3.20.20.370">
    <property type="entry name" value="Glycoside hydrolase/deacetylase"/>
    <property type="match status" value="1"/>
</dbReference>
<evidence type="ECO:0000256" key="16">
    <source>
        <dbReference type="ARBA" id="ARBA00023285"/>
    </source>
</evidence>
<keyword evidence="12" id="KW-0146">Chitin degradation</keyword>
<evidence type="ECO:0000313" key="26">
    <source>
        <dbReference type="Proteomes" id="UP001214628"/>
    </source>
</evidence>
<evidence type="ECO:0000256" key="15">
    <source>
        <dbReference type="ARBA" id="ARBA00023277"/>
    </source>
</evidence>
<dbReference type="GO" id="GO:0005886">
    <property type="term" value="C:plasma membrane"/>
    <property type="evidence" value="ECO:0007669"/>
    <property type="project" value="UniProtKB-SubCell"/>
</dbReference>
<comment type="similarity">
    <text evidence="4">Belongs to the polysaccharide deacetylase family.</text>
</comment>
<evidence type="ECO:0000256" key="11">
    <source>
        <dbReference type="ARBA" id="ARBA00022801"/>
    </source>
</evidence>
<feature type="domain" description="NodB homology" evidence="24">
    <location>
        <begin position="170"/>
        <end position="290"/>
    </location>
</feature>
<evidence type="ECO:0000256" key="9">
    <source>
        <dbReference type="ARBA" id="ARBA00022723"/>
    </source>
</evidence>
<keyword evidence="18" id="KW-0961">Cell wall biogenesis/degradation</keyword>
<gene>
    <name evidence="25" type="ORF">MPSI1_003143</name>
</gene>
<feature type="signal peptide" evidence="23">
    <location>
        <begin position="1"/>
        <end position="20"/>
    </location>
</feature>
<comment type="cofactor">
    <cofactor evidence="1">
        <name>Co(2+)</name>
        <dbReference type="ChEBI" id="CHEBI:48828"/>
    </cofactor>
</comment>
<evidence type="ECO:0000256" key="12">
    <source>
        <dbReference type="ARBA" id="ARBA00023024"/>
    </source>
</evidence>
<dbReference type="GO" id="GO:0071555">
    <property type="term" value="P:cell wall organization"/>
    <property type="evidence" value="ECO:0007669"/>
    <property type="project" value="UniProtKB-KW"/>
</dbReference>
<organism evidence="25 26">
    <name type="scientific">Malassezia psittaci</name>
    <dbReference type="NCBI Taxonomy" id="1821823"/>
    <lineage>
        <taxon>Eukaryota</taxon>
        <taxon>Fungi</taxon>
        <taxon>Dikarya</taxon>
        <taxon>Basidiomycota</taxon>
        <taxon>Ustilaginomycotina</taxon>
        <taxon>Malasseziomycetes</taxon>
        <taxon>Malasseziales</taxon>
        <taxon>Malasseziaceae</taxon>
        <taxon>Malassezia</taxon>
    </lineage>
</organism>
<keyword evidence="16" id="KW-0170">Cobalt</keyword>
<evidence type="ECO:0000256" key="10">
    <source>
        <dbReference type="ARBA" id="ARBA00022729"/>
    </source>
</evidence>
<evidence type="ECO:0000256" key="14">
    <source>
        <dbReference type="ARBA" id="ARBA00023180"/>
    </source>
</evidence>
<comment type="catalytic activity">
    <reaction evidence="21">
        <text>[(1-&gt;4)-N-acetyl-beta-D-glucosaminyl](n) + n H2O = chitosan + n acetate</text>
        <dbReference type="Rhea" id="RHEA:10464"/>
        <dbReference type="Rhea" id="RHEA-COMP:9593"/>
        <dbReference type="Rhea" id="RHEA-COMP:9597"/>
        <dbReference type="ChEBI" id="CHEBI:15377"/>
        <dbReference type="ChEBI" id="CHEBI:17029"/>
        <dbReference type="ChEBI" id="CHEBI:30089"/>
        <dbReference type="ChEBI" id="CHEBI:57704"/>
        <dbReference type="EC" id="3.5.1.41"/>
    </reaction>
    <physiologicalReaction direction="left-to-right" evidence="21">
        <dbReference type="Rhea" id="RHEA:10465"/>
    </physiologicalReaction>
</comment>
<keyword evidence="11" id="KW-0378">Hydrolase</keyword>
<evidence type="ECO:0000256" key="20">
    <source>
        <dbReference type="ARBA" id="ARBA00024056"/>
    </source>
</evidence>
<dbReference type="Proteomes" id="UP001214628">
    <property type="component" value="Chromosome 4"/>
</dbReference>
<feature type="region of interest" description="Disordered" evidence="22">
    <location>
        <begin position="419"/>
        <end position="444"/>
    </location>
</feature>
<dbReference type="InterPro" id="IPR011330">
    <property type="entry name" value="Glyco_hydro/deAcase_b/a-brl"/>
</dbReference>
<protein>
    <recommendedName>
        <fullName evidence="20">chitin deacetylase</fullName>
        <ecNumber evidence="20">3.5.1.41</ecNumber>
    </recommendedName>
</protein>
<dbReference type="EC" id="3.5.1.41" evidence="20"/>
<dbReference type="PANTHER" id="PTHR10587:SF98">
    <property type="entry name" value="CHITIN DEACETYLASE"/>
    <property type="match status" value="1"/>
</dbReference>
<evidence type="ECO:0000256" key="6">
    <source>
        <dbReference type="ARBA" id="ARBA00022512"/>
    </source>
</evidence>
<reference evidence="25" key="1">
    <citation type="submission" date="2023-02" db="EMBL/GenBank/DDBJ databases">
        <title>Mating type loci evolution in Malassezia.</title>
        <authorList>
            <person name="Coelho M.A."/>
        </authorList>
    </citation>
    <scope>NUCLEOTIDE SEQUENCE</scope>
    <source>
        <strain evidence="25">CBS 14136</strain>
    </source>
</reference>
<evidence type="ECO:0000256" key="17">
    <source>
        <dbReference type="ARBA" id="ARBA00023288"/>
    </source>
</evidence>
<evidence type="ECO:0000256" key="23">
    <source>
        <dbReference type="SAM" id="SignalP"/>
    </source>
</evidence>
<dbReference type="CDD" id="cd10952">
    <property type="entry name" value="CE4_MrCDA_like"/>
    <property type="match status" value="1"/>
</dbReference>
<keyword evidence="7" id="KW-0964">Secreted</keyword>